<accession>A0A401ZLE4</accession>
<comment type="caution">
    <text evidence="1">The sequence shown here is derived from an EMBL/GenBank/DDBJ whole genome shotgun (WGS) entry which is preliminary data.</text>
</comment>
<evidence type="ECO:0000313" key="1">
    <source>
        <dbReference type="EMBL" id="GCE07701.1"/>
    </source>
</evidence>
<dbReference type="AlphaFoldDB" id="A0A401ZLE4"/>
<evidence type="ECO:0000313" key="2">
    <source>
        <dbReference type="Proteomes" id="UP000287224"/>
    </source>
</evidence>
<name>A0A401ZLE4_9CHLR</name>
<dbReference type="OrthoDB" id="9856597at2"/>
<dbReference type="Proteomes" id="UP000287224">
    <property type="component" value="Unassembled WGS sequence"/>
</dbReference>
<sequence length="161" mass="18462">MAKQPVVIRVWCREEDLHKTAGMLSWTVGHRVEIPEEVTHKTKTYFFIITEIEEYEDENVVRASMGFDIIGKVSGVIDWEVMPKEFDPKLTSTQNDDVMNSLLEVFDNLPIPISIVQRADGTFAWKWRHASGQAPTMMEAVKAALIHIMKSYKLIQQELIG</sequence>
<proteinExistence type="predicted"/>
<dbReference type="RefSeq" id="WP_126599178.1">
    <property type="nucleotide sequence ID" value="NZ_BIFQ01000001.1"/>
</dbReference>
<reference evidence="2" key="1">
    <citation type="submission" date="2018-12" db="EMBL/GenBank/DDBJ databases">
        <title>Tengunoibacter tsumagoiensis gen. nov., sp. nov., Dictyobacter kobayashii sp. nov., D. alpinus sp. nov., and D. joshuensis sp. nov. and description of Dictyobacteraceae fam. nov. within the order Ktedonobacterales isolated from Tengu-no-mugimeshi.</title>
        <authorList>
            <person name="Wang C.M."/>
            <person name="Zheng Y."/>
            <person name="Sakai Y."/>
            <person name="Toyoda A."/>
            <person name="Minakuchi Y."/>
            <person name="Abe K."/>
            <person name="Yokota A."/>
            <person name="Yabe S."/>
        </authorList>
    </citation>
    <scope>NUCLEOTIDE SEQUENCE [LARGE SCALE GENOMIC DNA]</scope>
    <source>
        <strain evidence="2">S-27</strain>
    </source>
</reference>
<gene>
    <name evidence="1" type="ORF">KDAU_50300</name>
</gene>
<organism evidence="1 2">
    <name type="scientific">Dictyobacter aurantiacus</name>
    <dbReference type="NCBI Taxonomy" id="1936993"/>
    <lineage>
        <taxon>Bacteria</taxon>
        <taxon>Bacillati</taxon>
        <taxon>Chloroflexota</taxon>
        <taxon>Ktedonobacteria</taxon>
        <taxon>Ktedonobacterales</taxon>
        <taxon>Dictyobacteraceae</taxon>
        <taxon>Dictyobacter</taxon>
    </lineage>
</organism>
<keyword evidence="2" id="KW-1185">Reference proteome</keyword>
<dbReference type="EMBL" id="BIFQ01000001">
    <property type="protein sequence ID" value="GCE07701.1"/>
    <property type="molecule type" value="Genomic_DNA"/>
</dbReference>
<protein>
    <submittedName>
        <fullName evidence="1">Uncharacterized protein</fullName>
    </submittedName>
</protein>